<organism evidence="3 4">
    <name type="scientific">Campylobacter vulpis</name>
    <dbReference type="NCBI Taxonomy" id="1655500"/>
    <lineage>
        <taxon>Bacteria</taxon>
        <taxon>Pseudomonadati</taxon>
        <taxon>Campylobacterota</taxon>
        <taxon>Epsilonproteobacteria</taxon>
        <taxon>Campylobacterales</taxon>
        <taxon>Campylobacteraceae</taxon>
        <taxon>Campylobacter</taxon>
    </lineage>
</organism>
<dbReference type="OrthoDB" id="5334020at2"/>
<evidence type="ECO:0000256" key="1">
    <source>
        <dbReference type="SAM" id="Phobius"/>
    </source>
</evidence>
<dbReference type="EMBL" id="LDWY01000078">
    <property type="protein sequence ID" value="PHY90039.1"/>
    <property type="molecule type" value="Genomic_DNA"/>
</dbReference>
<evidence type="ECO:0000313" key="2">
    <source>
        <dbReference type="EMBL" id="MBS4241168.1"/>
    </source>
</evidence>
<dbReference type="Proteomes" id="UP000811399">
    <property type="component" value="Unassembled WGS sequence"/>
</dbReference>
<protein>
    <recommendedName>
        <fullName evidence="6">Tetratricopeptide repeat protein</fullName>
    </recommendedName>
</protein>
<dbReference type="RefSeq" id="WP_099462073.1">
    <property type="nucleotide sequence ID" value="NZ_LDWY01000078.1"/>
</dbReference>
<evidence type="ECO:0008006" key="6">
    <source>
        <dbReference type="Google" id="ProtNLM"/>
    </source>
</evidence>
<keyword evidence="1" id="KW-0812">Transmembrane</keyword>
<sequence>MALKENLKAIKTEINTEEQFLENFIKGERFVRKYKLYFVSFVIIFVLWLIVSFIMDTIKESNVKESNEIYANLLIKNDDKALLDRLKDKNLNLYAIFLMQKLAKNPMDTQILQELNALSENEKVEPLFRNIIALANNDKSIFLKDYAKILEAYMLLEQKKIEEANVLLAQIKSNTPLEQIAKNFKHYQGISQ</sequence>
<comment type="caution">
    <text evidence="3">The sequence shown here is derived from an EMBL/GenBank/DDBJ whole genome shotgun (WGS) entry which is preliminary data.</text>
</comment>
<keyword evidence="5" id="KW-1185">Reference proteome</keyword>
<reference evidence="3" key="1">
    <citation type="submission" date="2015-06" db="EMBL/GenBank/DDBJ databases">
        <authorList>
            <person name="Hoefler B.C."/>
            <person name="Straight P.D."/>
        </authorList>
    </citation>
    <scope>NUCLEOTIDE SEQUENCE [LARGE SCALE GENOMIC DNA]</scope>
    <source>
        <strain evidence="3">73/13</strain>
    </source>
</reference>
<proteinExistence type="predicted"/>
<gene>
    <name evidence="3" type="ORF">AA994_06300</name>
    <name evidence="2" type="ORF">CVU5213_05465</name>
</gene>
<reference evidence="4" key="2">
    <citation type="submission" date="2015-06" db="EMBL/GenBank/DDBJ databases">
        <authorList>
            <person name="Parisi A."/>
            <person name="Chiara M."/>
            <person name="Florio D."/>
            <person name="Miccolupo A."/>
            <person name="Manzari C."/>
            <person name="Mion D."/>
            <person name="Caruso M."/>
            <person name="D'erchia A.M."/>
            <person name="Zanoni R."/>
        </authorList>
    </citation>
    <scope>NUCLEOTIDE SEQUENCE [LARGE SCALE GENOMIC DNA]</scope>
    <source>
        <strain evidence="4">73/13</strain>
    </source>
</reference>
<reference evidence="2" key="3">
    <citation type="submission" date="2019-07" db="EMBL/GenBank/DDBJ databases">
        <authorList>
            <person name="Miller W.G."/>
        </authorList>
    </citation>
    <scope>NUCLEOTIDE SEQUENCE</scope>
    <source>
        <strain evidence="2">52/13</strain>
    </source>
</reference>
<evidence type="ECO:0000313" key="5">
    <source>
        <dbReference type="Proteomes" id="UP000811399"/>
    </source>
</evidence>
<name>A0A2G4R0D4_9BACT</name>
<accession>A0A2G4R0D4</accession>
<dbReference type="EMBL" id="VJYU01000014">
    <property type="protein sequence ID" value="MBS4241168.1"/>
    <property type="molecule type" value="Genomic_DNA"/>
</dbReference>
<dbReference type="AlphaFoldDB" id="A0A2G4R0D4"/>
<reference evidence="2 5" key="4">
    <citation type="journal article" date="2021" name="Syst. Appl. Microbiol.">
        <title>nCampylobacter vulpis sp. nov. isolated from wild red foxes.</title>
        <authorList>
            <person name="Parisi A."/>
            <person name="Chiara M."/>
            <person name="Caffara M."/>
            <person name="Mion D."/>
            <person name="Miller W.G."/>
            <person name="Caruso M."/>
            <person name="Manzari C."/>
            <person name="Florio D."/>
            <person name="Capozzi L."/>
            <person name="D'Erchia A.M."/>
            <person name="Manzulli V."/>
            <person name="Zanoni R.G."/>
        </authorList>
    </citation>
    <scope>NUCLEOTIDE SEQUENCE [LARGE SCALE GENOMIC DNA]</scope>
    <source>
        <strain evidence="2 5">52/13</strain>
    </source>
</reference>
<keyword evidence="1" id="KW-0472">Membrane</keyword>
<dbReference type="Proteomes" id="UP000237472">
    <property type="component" value="Unassembled WGS sequence"/>
</dbReference>
<feature type="transmembrane region" description="Helical" evidence="1">
    <location>
        <begin position="36"/>
        <end position="55"/>
    </location>
</feature>
<keyword evidence="1" id="KW-1133">Transmembrane helix</keyword>
<evidence type="ECO:0000313" key="4">
    <source>
        <dbReference type="Proteomes" id="UP000237472"/>
    </source>
</evidence>
<evidence type="ECO:0000313" key="3">
    <source>
        <dbReference type="EMBL" id="PHY90039.1"/>
    </source>
</evidence>